<keyword evidence="2" id="KW-1185">Reference proteome</keyword>
<reference evidence="1" key="1">
    <citation type="submission" date="2020-08" db="EMBL/GenBank/DDBJ databases">
        <title>Multicomponent nature underlies the extraordinary mechanical properties of spider dragline silk.</title>
        <authorList>
            <person name="Kono N."/>
            <person name="Nakamura H."/>
            <person name="Mori M."/>
            <person name="Yoshida Y."/>
            <person name="Ohtoshi R."/>
            <person name="Malay A.D."/>
            <person name="Moran D.A.P."/>
            <person name="Tomita M."/>
            <person name="Numata K."/>
            <person name="Arakawa K."/>
        </authorList>
    </citation>
    <scope>NUCLEOTIDE SEQUENCE</scope>
</reference>
<organism evidence="1 2">
    <name type="scientific">Trichonephila clavipes</name>
    <name type="common">Golden silk orbweaver</name>
    <name type="synonym">Nephila clavipes</name>
    <dbReference type="NCBI Taxonomy" id="2585209"/>
    <lineage>
        <taxon>Eukaryota</taxon>
        <taxon>Metazoa</taxon>
        <taxon>Ecdysozoa</taxon>
        <taxon>Arthropoda</taxon>
        <taxon>Chelicerata</taxon>
        <taxon>Arachnida</taxon>
        <taxon>Araneae</taxon>
        <taxon>Araneomorphae</taxon>
        <taxon>Entelegynae</taxon>
        <taxon>Araneoidea</taxon>
        <taxon>Nephilidae</taxon>
        <taxon>Trichonephila</taxon>
    </lineage>
</organism>
<accession>A0A8X6V383</accession>
<protein>
    <submittedName>
        <fullName evidence="1">Uncharacterized protein</fullName>
    </submittedName>
</protein>
<comment type="caution">
    <text evidence="1">The sequence shown here is derived from an EMBL/GenBank/DDBJ whole genome shotgun (WGS) entry which is preliminary data.</text>
</comment>
<evidence type="ECO:0000313" key="2">
    <source>
        <dbReference type="Proteomes" id="UP000887159"/>
    </source>
</evidence>
<dbReference type="Proteomes" id="UP000887159">
    <property type="component" value="Unassembled WGS sequence"/>
</dbReference>
<name>A0A8X6V383_TRICX</name>
<evidence type="ECO:0000313" key="1">
    <source>
        <dbReference type="EMBL" id="GFX93467.1"/>
    </source>
</evidence>
<dbReference type="EMBL" id="BMAU01021174">
    <property type="protein sequence ID" value="GFX93467.1"/>
    <property type="molecule type" value="Genomic_DNA"/>
</dbReference>
<proteinExistence type="predicted"/>
<dbReference type="AlphaFoldDB" id="A0A8X6V383"/>
<sequence length="75" mass="8461">MSRMNLKQRITATINELDTLTGDMAAFSFLPTDIGLDDNVEVGQPEWVPYNVCEQIFCFGDQPNVSLKVSLVFIY</sequence>
<gene>
    <name evidence="1" type="ORF">TNCV_1094071</name>
</gene>